<feature type="domain" description="CMP/dCMP-type deaminase" evidence="7">
    <location>
        <begin position="172"/>
        <end position="210"/>
    </location>
</feature>
<evidence type="ECO:0000256" key="6">
    <source>
        <dbReference type="SAM" id="Phobius"/>
    </source>
</evidence>
<accession>A0AAE0H4W0</accession>
<feature type="transmembrane region" description="Helical" evidence="6">
    <location>
        <begin position="6"/>
        <end position="24"/>
    </location>
</feature>
<protein>
    <recommendedName>
        <fullName evidence="4">dCMP deaminase</fullName>
        <ecNumber evidence="3">3.5.4.12</ecNumber>
    </recommendedName>
    <alternativeName>
        <fullName evidence="4">dCMP deaminase</fullName>
    </alternativeName>
</protein>
<feature type="compositionally biased region" description="Low complexity" evidence="5">
    <location>
        <begin position="107"/>
        <end position="117"/>
    </location>
</feature>
<dbReference type="SUPFAM" id="SSF53927">
    <property type="entry name" value="Cytidine deaminase-like"/>
    <property type="match status" value="1"/>
</dbReference>
<dbReference type="Proteomes" id="UP001190700">
    <property type="component" value="Unassembled WGS sequence"/>
</dbReference>
<evidence type="ECO:0000256" key="5">
    <source>
        <dbReference type="SAM" id="MobiDB-lite"/>
    </source>
</evidence>
<sequence length="210" mass="23048">MVLSVFLGGLWIGVVFTSTFVGIAHPDKPERRKVGTIHYIMNIFFGALMVGRSSRAKVKSASERANVPTESDPKEQLLALELAPNEQVVTPKKDPVVTPTKGHRTTPTKPQSTTTTTERSDAAELIAETTPVKGQHECADCPQGTIEPLTLVERKSRKIDPYCQDKREGYLSWDDYFMAIAFLSASRSKDPNKQVGACIVSMENIILGAT</sequence>
<feature type="transmembrane region" description="Helical" evidence="6">
    <location>
        <begin position="36"/>
        <end position="54"/>
    </location>
</feature>
<dbReference type="PANTHER" id="PTHR11086:SF18">
    <property type="entry name" value="DEOXYCYTIDYLATE DEAMINASE"/>
    <property type="match status" value="1"/>
</dbReference>
<dbReference type="EMBL" id="LGRX02000280">
    <property type="protein sequence ID" value="KAK3288996.1"/>
    <property type="molecule type" value="Genomic_DNA"/>
</dbReference>
<keyword evidence="6" id="KW-0812">Transmembrane</keyword>
<evidence type="ECO:0000259" key="7">
    <source>
        <dbReference type="PROSITE" id="PS51747"/>
    </source>
</evidence>
<evidence type="ECO:0000313" key="8">
    <source>
        <dbReference type="EMBL" id="KAK3288996.1"/>
    </source>
</evidence>
<dbReference type="InterPro" id="IPR002125">
    <property type="entry name" value="CMP_dCMP_dom"/>
</dbReference>
<dbReference type="Gene3D" id="3.40.140.10">
    <property type="entry name" value="Cytidine Deaminase, domain 2"/>
    <property type="match status" value="1"/>
</dbReference>
<keyword evidence="1" id="KW-0545">Nucleotide biosynthesis</keyword>
<organism evidence="8 9">
    <name type="scientific">Cymbomonas tetramitiformis</name>
    <dbReference type="NCBI Taxonomy" id="36881"/>
    <lineage>
        <taxon>Eukaryota</taxon>
        <taxon>Viridiplantae</taxon>
        <taxon>Chlorophyta</taxon>
        <taxon>Pyramimonadophyceae</taxon>
        <taxon>Pyramimonadales</taxon>
        <taxon>Pyramimonadaceae</taxon>
        <taxon>Cymbomonas</taxon>
    </lineage>
</organism>
<keyword evidence="2" id="KW-0378">Hydrolase</keyword>
<dbReference type="PROSITE" id="PS51747">
    <property type="entry name" value="CYT_DCMP_DEAMINASES_2"/>
    <property type="match status" value="1"/>
</dbReference>
<evidence type="ECO:0000256" key="2">
    <source>
        <dbReference type="ARBA" id="ARBA00022801"/>
    </source>
</evidence>
<dbReference type="GO" id="GO:0005737">
    <property type="term" value="C:cytoplasm"/>
    <property type="evidence" value="ECO:0007669"/>
    <property type="project" value="TreeGrafter"/>
</dbReference>
<dbReference type="GO" id="GO:0004132">
    <property type="term" value="F:dCMP deaminase activity"/>
    <property type="evidence" value="ECO:0007669"/>
    <property type="project" value="TreeGrafter"/>
</dbReference>
<keyword evidence="6" id="KW-0472">Membrane</keyword>
<dbReference type="EC" id="3.5.4.12" evidence="3"/>
<evidence type="ECO:0000256" key="3">
    <source>
        <dbReference type="ARBA" id="ARBA00038938"/>
    </source>
</evidence>
<name>A0AAE0H4W0_9CHLO</name>
<keyword evidence="6" id="KW-1133">Transmembrane helix</keyword>
<dbReference type="InterPro" id="IPR016193">
    <property type="entry name" value="Cytidine_deaminase-like"/>
</dbReference>
<evidence type="ECO:0000256" key="4">
    <source>
        <dbReference type="ARBA" id="ARBA00041763"/>
    </source>
</evidence>
<keyword evidence="9" id="KW-1185">Reference proteome</keyword>
<gene>
    <name evidence="8" type="ORF">CYMTET_3561</name>
</gene>
<dbReference type="PANTHER" id="PTHR11086">
    <property type="entry name" value="DEOXYCYTIDYLATE DEAMINASE-RELATED"/>
    <property type="match status" value="1"/>
</dbReference>
<reference evidence="8 9" key="1">
    <citation type="journal article" date="2015" name="Genome Biol. Evol.">
        <title>Comparative Genomics of a Bacterivorous Green Alga Reveals Evolutionary Causalities and Consequences of Phago-Mixotrophic Mode of Nutrition.</title>
        <authorList>
            <person name="Burns J.A."/>
            <person name="Paasch A."/>
            <person name="Narechania A."/>
            <person name="Kim E."/>
        </authorList>
    </citation>
    <scope>NUCLEOTIDE SEQUENCE [LARGE SCALE GENOMIC DNA]</scope>
    <source>
        <strain evidence="8 9">PLY_AMNH</strain>
    </source>
</reference>
<feature type="region of interest" description="Disordered" evidence="5">
    <location>
        <begin position="89"/>
        <end position="120"/>
    </location>
</feature>
<evidence type="ECO:0000313" key="9">
    <source>
        <dbReference type="Proteomes" id="UP001190700"/>
    </source>
</evidence>
<proteinExistence type="predicted"/>
<dbReference type="InterPro" id="IPR015517">
    <property type="entry name" value="dCMP_deaminase-rel"/>
</dbReference>
<dbReference type="AlphaFoldDB" id="A0AAE0H4W0"/>
<comment type="caution">
    <text evidence="8">The sequence shown here is derived from an EMBL/GenBank/DDBJ whole genome shotgun (WGS) entry which is preliminary data.</text>
</comment>
<evidence type="ECO:0000256" key="1">
    <source>
        <dbReference type="ARBA" id="ARBA00022727"/>
    </source>
</evidence>